<evidence type="ECO:0000313" key="2">
    <source>
        <dbReference type="Proteomes" id="UP000624703"/>
    </source>
</evidence>
<reference evidence="1" key="1">
    <citation type="submission" date="2021-01" db="EMBL/GenBank/DDBJ databases">
        <title>Modified the classification status of verrucomicrobia.</title>
        <authorList>
            <person name="Feng X."/>
        </authorList>
    </citation>
    <scope>NUCLEOTIDE SEQUENCE</scope>
    <source>
        <strain evidence="1">_KCTC 22039</strain>
    </source>
</reference>
<accession>A0A8J7ME42</accession>
<keyword evidence="2" id="KW-1185">Reference proteome</keyword>
<dbReference type="PROSITE" id="PS51257">
    <property type="entry name" value="PROKAR_LIPOPROTEIN"/>
    <property type="match status" value="1"/>
</dbReference>
<dbReference type="EMBL" id="JAENIM010000039">
    <property type="protein sequence ID" value="MBK1791322.1"/>
    <property type="molecule type" value="Genomic_DNA"/>
</dbReference>
<gene>
    <name evidence="1" type="ORF">JIN82_09185</name>
</gene>
<evidence type="ECO:0008006" key="3">
    <source>
        <dbReference type="Google" id="ProtNLM"/>
    </source>
</evidence>
<proteinExistence type="predicted"/>
<dbReference type="Proteomes" id="UP000624703">
    <property type="component" value="Unassembled WGS sequence"/>
</dbReference>
<sequence>MHKHFILIAVFLSACEEKPASIAESGRLKKTNASSESYPYLSPEDLGIQKKRLSITPQSGQVAVLRYVRENNKEEHDQFIYDQIKWTNGEQVHWDVIEAPLSFYNGYQVASESKEEQFRDSWRLKAGYVSEEIIDYHFLESSWRSSEVEVIGRMAYSKNTVTKSEDLVCHFRLFVLSLEEVKKLHPELDVERDEGVSQWSAAFTLTAEELAERSQLLSVAE</sequence>
<name>A0A8J7ME42_9BACT</name>
<protein>
    <recommendedName>
        <fullName evidence="3">Lipoprotein</fullName>
    </recommendedName>
</protein>
<comment type="caution">
    <text evidence="1">The sequence shown here is derived from an EMBL/GenBank/DDBJ whole genome shotgun (WGS) entry which is preliminary data.</text>
</comment>
<dbReference type="RefSeq" id="WP_200311331.1">
    <property type="nucleotide sequence ID" value="NZ_JAENIM010000039.1"/>
</dbReference>
<organism evidence="1 2">
    <name type="scientific">Persicirhabdus sediminis</name>
    <dbReference type="NCBI Taxonomy" id="454144"/>
    <lineage>
        <taxon>Bacteria</taxon>
        <taxon>Pseudomonadati</taxon>
        <taxon>Verrucomicrobiota</taxon>
        <taxon>Verrucomicrobiia</taxon>
        <taxon>Verrucomicrobiales</taxon>
        <taxon>Verrucomicrobiaceae</taxon>
        <taxon>Persicirhabdus</taxon>
    </lineage>
</organism>
<dbReference type="AlphaFoldDB" id="A0A8J7ME42"/>
<evidence type="ECO:0000313" key="1">
    <source>
        <dbReference type="EMBL" id="MBK1791322.1"/>
    </source>
</evidence>